<evidence type="ECO:0000256" key="2">
    <source>
        <dbReference type="ARBA" id="ARBA00012438"/>
    </source>
</evidence>
<dbReference type="InterPro" id="IPR013656">
    <property type="entry name" value="PAS_4"/>
</dbReference>
<keyword evidence="14" id="KW-1185">Reference proteome</keyword>
<keyword evidence="5" id="KW-0547">Nucleotide-binding</keyword>
<dbReference type="EC" id="2.7.13.3" evidence="2"/>
<dbReference type="EMBL" id="CP043494">
    <property type="protein sequence ID" value="WNG52711.1"/>
    <property type="molecule type" value="Genomic_DNA"/>
</dbReference>
<evidence type="ECO:0000256" key="3">
    <source>
        <dbReference type="ARBA" id="ARBA00022553"/>
    </source>
</evidence>
<evidence type="ECO:0000256" key="1">
    <source>
        <dbReference type="ARBA" id="ARBA00000085"/>
    </source>
</evidence>
<evidence type="ECO:0000259" key="12">
    <source>
        <dbReference type="PROSITE" id="PS50113"/>
    </source>
</evidence>
<evidence type="ECO:0000256" key="8">
    <source>
        <dbReference type="ARBA" id="ARBA00023012"/>
    </source>
</evidence>
<dbReference type="InterPro" id="IPR013767">
    <property type="entry name" value="PAS_fold"/>
</dbReference>
<evidence type="ECO:0000256" key="9">
    <source>
        <dbReference type="SAM" id="Coils"/>
    </source>
</evidence>
<dbReference type="InterPro" id="IPR005467">
    <property type="entry name" value="His_kinase_dom"/>
</dbReference>
<organism evidence="13 14">
    <name type="scientific">Archangium minus</name>
    <dbReference type="NCBI Taxonomy" id="83450"/>
    <lineage>
        <taxon>Bacteria</taxon>
        <taxon>Pseudomonadati</taxon>
        <taxon>Myxococcota</taxon>
        <taxon>Myxococcia</taxon>
        <taxon>Myxococcales</taxon>
        <taxon>Cystobacterineae</taxon>
        <taxon>Archangiaceae</taxon>
        <taxon>Archangium</taxon>
    </lineage>
</organism>
<dbReference type="SMART" id="SM00091">
    <property type="entry name" value="PAS"/>
    <property type="match status" value="2"/>
</dbReference>
<evidence type="ECO:0000259" key="11">
    <source>
        <dbReference type="PROSITE" id="PS50112"/>
    </source>
</evidence>
<evidence type="ECO:0000256" key="6">
    <source>
        <dbReference type="ARBA" id="ARBA00022777"/>
    </source>
</evidence>
<dbReference type="SUPFAM" id="SSF55785">
    <property type="entry name" value="PYP-like sensor domain (PAS domain)"/>
    <property type="match status" value="2"/>
</dbReference>
<keyword evidence="6" id="KW-0418">Kinase</keyword>
<dbReference type="Gene3D" id="1.10.287.130">
    <property type="match status" value="1"/>
</dbReference>
<keyword evidence="7" id="KW-0067">ATP-binding</keyword>
<evidence type="ECO:0000256" key="7">
    <source>
        <dbReference type="ARBA" id="ARBA00022840"/>
    </source>
</evidence>
<dbReference type="SUPFAM" id="SSF55781">
    <property type="entry name" value="GAF domain-like"/>
    <property type="match status" value="1"/>
</dbReference>
<dbReference type="Gene3D" id="3.30.565.10">
    <property type="entry name" value="Histidine kinase-like ATPase, C-terminal domain"/>
    <property type="match status" value="1"/>
</dbReference>
<dbReference type="PROSITE" id="PS50109">
    <property type="entry name" value="HIS_KIN"/>
    <property type="match status" value="1"/>
</dbReference>
<dbReference type="Gene3D" id="3.30.450.40">
    <property type="match status" value="1"/>
</dbReference>
<dbReference type="InterPro" id="IPR029016">
    <property type="entry name" value="GAF-like_dom_sf"/>
</dbReference>
<keyword evidence="9" id="KW-0175">Coiled coil</keyword>
<dbReference type="PROSITE" id="PS50113">
    <property type="entry name" value="PAC"/>
    <property type="match status" value="1"/>
</dbReference>
<accession>A0ABY9XBJ0</accession>
<gene>
    <name evidence="13" type="ORF">F0U60_32600</name>
</gene>
<evidence type="ECO:0000313" key="13">
    <source>
        <dbReference type="EMBL" id="WNG52711.1"/>
    </source>
</evidence>
<dbReference type="Proteomes" id="UP001611383">
    <property type="component" value="Chromosome"/>
</dbReference>
<feature type="domain" description="PAS" evidence="11">
    <location>
        <begin position="348"/>
        <end position="418"/>
    </location>
</feature>
<keyword evidence="4" id="KW-0808">Transferase</keyword>
<evidence type="ECO:0000259" key="10">
    <source>
        <dbReference type="PROSITE" id="PS50109"/>
    </source>
</evidence>
<evidence type="ECO:0000256" key="5">
    <source>
        <dbReference type="ARBA" id="ARBA00022741"/>
    </source>
</evidence>
<dbReference type="PANTHER" id="PTHR43065">
    <property type="entry name" value="SENSOR HISTIDINE KINASE"/>
    <property type="match status" value="1"/>
</dbReference>
<protein>
    <recommendedName>
        <fullName evidence="2">histidine kinase</fullName>
        <ecNumber evidence="2">2.7.13.3</ecNumber>
    </recommendedName>
</protein>
<dbReference type="SUPFAM" id="SSF55874">
    <property type="entry name" value="ATPase domain of HSP90 chaperone/DNA topoisomerase II/histidine kinase"/>
    <property type="match status" value="1"/>
</dbReference>
<dbReference type="Pfam" id="PF02518">
    <property type="entry name" value="HATPase_c"/>
    <property type="match status" value="1"/>
</dbReference>
<reference evidence="13 14" key="1">
    <citation type="submission" date="2019-08" db="EMBL/GenBank/DDBJ databases">
        <title>Archangium and Cystobacter genomes.</title>
        <authorList>
            <person name="Chen I.-C.K."/>
            <person name="Wielgoss S."/>
        </authorList>
    </citation>
    <scope>NUCLEOTIDE SEQUENCE [LARGE SCALE GENOMIC DNA]</scope>
    <source>
        <strain evidence="13 14">Cbm 6</strain>
    </source>
</reference>
<comment type="catalytic activity">
    <reaction evidence="1">
        <text>ATP + protein L-histidine = ADP + protein N-phospho-L-histidine.</text>
        <dbReference type="EC" id="2.7.13.3"/>
    </reaction>
</comment>
<keyword evidence="3" id="KW-0597">Phosphoprotein</keyword>
<feature type="domain" description="Histidine kinase" evidence="10">
    <location>
        <begin position="484"/>
        <end position="715"/>
    </location>
</feature>
<proteinExistence type="predicted"/>
<dbReference type="InterPro" id="IPR000700">
    <property type="entry name" value="PAS-assoc_C"/>
</dbReference>
<evidence type="ECO:0000313" key="14">
    <source>
        <dbReference type="Proteomes" id="UP001611383"/>
    </source>
</evidence>
<keyword evidence="8" id="KW-0902">Two-component regulatory system</keyword>
<dbReference type="CDD" id="cd00130">
    <property type="entry name" value="PAS"/>
    <property type="match status" value="2"/>
</dbReference>
<dbReference type="Pfam" id="PF00989">
    <property type="entry name" value="PAS"/>
    <property type="match status" value="1"/>
</dbReference>
<evidence type="ECO:0000256" key="4">
    <source>
        <dbReference type="ARBA" id="ARBA00022679"/>
    </source>
</evidence>
<dbReference type="NCBIfam" id="TIGR00229">
    <property type="entry name" value="sensory_box"/>
    <property type="match status" value="2"/>
</dbReference>
<dbReference type="InterPro" id="IPR036890">
    <property type="entry name" value="HATPase_C_sf"/>
</dbReference>
<dbReference type="InterPro" id="IPR004358">
    <property type="entry name" value="Sig_transdc_His_kin-like_C"/>
</dbReference>
<dbReference type="InterPro" id="IPR003594">
    <property type="entry name" value="HATPase_dom"/>
</dbReference>
<sequence>MKRDEAQRLRALDLSGLRDAPPEPDYDDIVRLAAETCDTPIALISVVDRDRQWFKAHVGLQGVGVQERCISFCAQAIEREGILLVEDTIADERFATHPLVQGEPFIRFYAGTPIQTEDGFPIGSLCVIDHRPRGLGESQRRSLIALKRQVELLLRMRSQVRLLKARNTELEQSQERTSSLNTYLQAEVRERQRIERQLLEQQTLLSSILAHIPHSVFWKDQNSVFLGCNPQFARDMGLSSPLDIIGRTDFEMPVLSEHAEAYRRDDREVMESGIPKLSFEEPLRQYAGAKSWVLTSKVPLRDANGKVTGVIGIYADISERRRQEEVLQEAKNLIERDAARLEEQVREAHERTRQLMEHSGEAVFVLDAAGSVLEVNPVAERLLGFLHGQLLGTPFVALVPEDEREPLRQSLKDLLARGTVCLEELGLRSASGARVALGIAASLQVTGETRQLLIVGTDLTEKRRIEQQSIQNDRLAAMGALAAGIAHEINNPTSFVLSNLTWLQEWRDELERELIALPGLHPRLAESLSEAEEVIAESLVGGGRIRDIVRDMRFFSHTASEALAPVDIHACLDVVLRMAHNELKHTARVEKQYADALPLVPGSEGRLSQVFLNLIINAAQAMRTGGGLEHHVLRVVTALEGERVRVDISDTGHGIPPEVLPRIFEPFFTTKPTGAGTGLGLSISHAIIQKMGGEMGVRSEPGQGTTFTLFLPVSGRGPSDDEKQLSPVP</sequence>
<dbReference type="InterPro" id="IPR035965">
    <property type="entry name" value="PAS-like_dom_sf"/>
</dbReference>
<dbReference type="InterPro" id="IPR000014">
    <property type="entry name" value="PAS"/>
</dbReference>
<feature type="coiled-coil region" evidence="9">
    <location>
        <begin position="320"/>
        <end position="358"/>
    </location>
</feature>
<dbReference type="SMART" id="SM00387">
    <property type="entry name" value="HATPase_c"/>
    <property type="match status" value="1"/>
</dbReference>
<name>A0ABY9XBJ0_9BACT</name>
<dbReference type="PROSITE" id="PS50112">
    <property type="entry name" value="PAS"/>
    <property type="match status" value="1"/>
</dbReference>
<dbReference type="PANTHER" id="PTHR43065:SF50">
    <property type="entry name" value="HISTIDINE KINASE"/>
    <property type="match status" value="1"/>
</dbReference>
<dbReference type="Pfam" id="PF08448">
    <property type="entry name" value="PAS_4"/>
    <property type="match status" value="1"/>
</dbReference>
<feature type="domain" description="PAC" evidence="12">
    <location>
        <begin position="277"/>
        <end position="329"/>
    </location>
</feature>
<dbReference type="SMART" id="SM00065">
    <property type="entry name" value="GAF"/>
    <property type="match status" value="1"/>
</dbReference>
<dbReference type="InterPro" id="IPR003018">
    <property type="entry name" value="GAF"/>
</dbReference>
<dbReference type="PRINTS" id="PR00344">
    <property type="entry name" value="BCTRLSENSOR"/>
</dbReference>
<dbReference type="Gene3D" id="3.30.450.20">
    <property type="entry name" value="PAS domain"/>
    <property type="match status" value="2"/>
</dbReference>